<dbReference type="Pfam" id="PF08387">
    <property type="entry name" value="FBD"/>
    <property type="match status" value="1"/>
</dbReference>
<comment type="caution">
    <text evidence="2">The sequence shown here is derived from an EMBL/GenBank/DDBJ whole genome shotgun (WGS) entry which is preliminary data.</text>
</comment>
<dbReference type="InterPro" id="IPR036047">
    <property type="entry name" value="F-box-like_dom_sf"/>
</dbReference>
<dbReference type="InterPro" id="IPR055411">
    <property type="entry name" value="LRR_FXL15/At3g58940/PEG3-like"/>
</dbReference>
<dbReference type="SUPFAM" id="SSF52047">
    <property type="entry name" value="RNI-like"/>
    <property type="match status" value="1"/>
</dbReference>
<dbReference type="Proteomes" id="UP000325081">
    <property type="component" value="Unassembled WGS sequence"/>
</dbReference>
<feature type="domain" description="F-box" evidence="1">
    <location>
        <begin position="4"/>
        <end position="40"/>
    </location>
</feature>
<dbReference type="PROSITE" id="PS50181">
    <property type="entry name" value="FBOX"/>
    <property type="match status" value="1"/>
</dbReference>
<proteinExistence type="predicted"/>
<evidence type="ECO:0000259" key="1">
    <source>
        <dbReference type="PROSITE" id="PS50181"/>
    </source>
</evidence>
<dbReference type="InterPro" id="IPR050232">
    <property type="entry name" value="FBL13/AtMIF1-like"/>
</dbReference>
<gene>
    <name evidence="2" type="ORF">STAS_30852</name>
</gene>
<dbReference type="EMBL" id="BKCP01010515">
    <property type="protein sequence ID" value="GER53340.1"/>
    <property type="molecule type" value="Genomic_DNA"/>
</dbReference>
<dbReference type="AlphaFoldDB" id="A0A5A7R7T8"/>
<dbReference type="InterPro" id="IPR032675">
    <property type="entry name" value="LRR_dom_sf"/>
</dbReference>
<organism evidence="2 3">
    <name type="scientific">Striga asiatica</name>
    <name type="common">Asiatic witchweed</name>
    <name type="synonym">Buchnera asiatica</name>
    <dbReference type="NCBI Taxonomy" id="4170"/>
    <lineage>
        <taxon>Eukaryota</taxon>
        <taxon>Viridiplantae</taxon>
        <taxon>Streptophyta</taxon>
        <taxon>Embryophyta</taxon>
        <taxon>Tracheophyta</taxon>
        <taxon>Spermatophyta</taxon>
        <taxon>Magnoliopsida</taxon>
        <taxon>eudicotyledons</taxon>
        <taxon>Gunneridae</taxon>
        <taxon>Pentapetalae</taxon>
        <taxon>asterids</taxon>
        <taxon>lamiids</taxon>
        <taxon>Lamiales</taxon>
        <taxon>Orobanchaceae</taxon>
        <taxon>Buchnereae</taxon>
        <taxon>Striga</taxon>
    </lineage>
</organism>
<accession>A0A5A7R7T8</accession>
<protein>
    <submittedName>
        <fullName evidence="2">F-box/RNI-like superfamily protein</fullName>
    </submittedName>
</protein>
<dbReference type="PANTHER" id="PTHR31900:SF34">
    <property type="entry name" value="EMB|CAB62440.1-RELATED"/>
    <property type="match status" value="1"/>
</dbReference>
<name>A0A5A7R7T8_STRAF</name>
<dbReference type="Pfam" id="PF00646">
    <property type="entry name" value="F-box"/>
    <property type="match status" value="1"/>
</dbReference>
<dbReference type="Pfam" id="PF24758">
    <property type="entry name" value="LRR_At5g56370"/>
    <property type="match status" value="1"/>
</dbReference>
<dbReference type="PANTHER" id="PTHR31900">
    <property type="entry name" value="F-BOX/RNI SUPERFAMILY PROTEIN-RELATED"/>
    <property type="match status" value="1"/>
</dbReference>
<evidence type="ECO:0000313" key="3">
    <source>
        <dbReference type="Proteomes" id="UP000325081"/>
    </source>
</evidence>
<dbReference type="SUPFAM" id="SSF81383">
    <property type="entry name" value="F-box domain"/>
    <property type="match status" value="1"/>
</dbReference>
<dbReference type="SMART" id="SM00579">
    <property type="entry name" value="FBD"/>
    <property type="match status" value="1"/>
</dbReference>
<evidence type="ECO:0000313" key="2">
    <source>
        <dbReference type="EMBL" id="GER53340.1"/>
    </source>
</evidence>
<sequence length="495" mass="56939">MASIDRLSALPDEIISHILSFLRFRTSLSTRTLSARWRRLWAYAPNIAHPGVSSPYTISDRTEFVRTLTKILSQCEAHGVNRLRLPMGRCNEHELEACLESAFACNVKILDLKLPYELHIMPPFVFTSKNLVDLRIIYLHIEMKKGDVCLPALKRLYLKRADLRLGCSLGSLISGCPVLEDLTLVNCYLNEGENVPCISSPTMKRLVLRGGLTSTSRLKIDTPDLIEALVDVRISNDDLFSRSLVELVGRFSNVKHMKLRARGKVPVLTPVDLNIKLHNLTKLKVKGDWRFISYFVEKANKLEVLNVRQYSEWEMEETLQLPMPNSIMKLHNLTKFKVEVEWWFLIYLLEKADRLEVLTIRKFIHQHNGLAPPFQVPNCLSSHLKIVQIHELKGTEHELDMVRYLLKNAKVLERMELHWYKGMERHCIEESIGRISSFDRGSEKCKIACCSGKILTLPSLIEANIDVRDLKDWNISKDLAVDRSAWRLVINVPEP</sequence>
<dbReference type="InterPro" id="IPR001810">
    <property type="entry name" value="F-box_dom"/>
</dbReference>
<dbReference type="OrthoDB" id="811707at2759"/>
<keyword evidence="3" id="KW-1185">Reference proteome</keyword>
<dbReference type="Gene3D" id="3.80.10.10">
    <property type="entry name" value="Ribonuclease Inhibitor"/>
    <property type="match status" value="1"/>
</dbReference>
<dbReference type="Gene3D" id="1.20.1280.50">
    <property type="match status" value="1"/>
</dbReference>
<dbReference type="InterPro" id="IPR006566">
    <property type="entry name" value="FBD"/>
</dbReference>
<reference evidence="3" key="1">
    <citation type="journal article" date="2019" name="Curr. Biol.">
        <title>Genome Sequence of Striga asiatica Provides Insight into the Evolution of Plant Parasitism.</title>
        <authorList>
            <person name="Yoshida S."/>
            <person name="Kim S."/>
            <person name="Wafula E.K."/>
            <person name="Tanskanen J."/>
            <person name="Kim Y.M."/>
            <person name="Honaas L."/>
            <person name="Yang Z."/>
            <person name="Spallek T."/>
            <person name="Conn C.E."/>
            <person name="Ichihashi Y."/>
            <person name="Cheong K."/>
            <person name="Cui S."/>
            <person name="Der J.P."/>
            <person name="Gundlach H."/>
            <person name="Jiao Y."/>
            <person name="Hori C."/>
            <person name="Ishida J.K."/>
            <person name="Kasahara H."/>
            <person name="Kiba T."/>
            <person name="Kim M.S."/>
            <person name="Koo N."/>
            <person name="Laohavisit A."/>
            <person name="Lee Y.H."/>
            <person name="Lumba S."/>
            <person name="McCourt P."/>
            <person name="Mortimer J.C."/>
            <person name="Mutuku J.M."/>
            <person name="Nomura T."/>
            <person name="Sasaki-Sekimoto Y."/>
            <person name="Seto Y."/>
            <person name="Wang Y."/>
            <person name="Wakatake T."/>
            <person name="Sakakibara H."/>
            <person name="Demura T."/>
            <person name="Yamaguchi S."/>
            <person name="Yoneyama K."/>
            <person name="Manabe R.I."/>
            <person name="Nelson D.C."/>
            <person name="Schulman A.H."/>
            <person name="Timko M.P."/>
            <person name="dePamphilis C.W."/>
            <person name="Choi D."/>
            <person name="Shirasu K."/>
        </authorList>
    </citation>
    <scope>NUCLEOTIDE SEQUENCE [LARGE SCALE GENOMIC DNA]</scope>
    <source>
        <strain evidence="3">cv. UVA1</strain>
    </source>
</reference>